<dbReference type="AlphaFoldDB" id="A0A2C9U6I3"/>
<accession>A0A2C9U6I3</accession>
<gene>
    <name evidence="1" type="ORF">MANES_17G099800</name>
</gene>
<reference evidence="1" key="1">
    <citation type="submission" date="2016-02" db="EMBL/GenBank/DDBJ databases">
        <title>WGS assembly of Manihot esculenta.</title>
        <authorList>
            <person name="Bredeson J.V."/>
            <person name="Prochnik S.E."/>
            <person name="Lyons J.B."/>
            <person name="Schmutz J."/>
            <person name="Grimwood J."/>
            <person name="Vrebalov J."/>
            <person name="Bart R.S."/>
            <person name="Amuge T."/>
            <person name="Ferguson M.E."/>
            <person name="Green R."/>
            <person name="Putnam N."/>
            <person name="Stites J."/>
            <person name="Rounsley S."/>
            <person name="Rokhsar D.S."/>
        </authorList>
    </citation>
    <scope>NUCLEOTIDE SEQUENCE [LARGE SCALE GENOMIC DNA]</scope>
    <source>
        <tissue evidence="1">Leaf</tissue>
    </source>
</reference>
<protein>
    <submittedName>
        <fullName evidence="1">Uncharacterized protein</fullName>
    </submittedName>
</protein>
<name>A0A2C9U6I3_MANES</name>
<sequence length="60" mass="7419">MKVLMPFMISVVQVLYFIQRKNDLYAMQKSRWLHYFCGRTMMFNIHRGANFFGRPLGRWW</sequence>
<proteinExistence type="predicted"/>
<dbReference type="EMBL" id="CM004403">
    <property type="protein sequence ID" value="OAY25501.1"/>
    <property type="molecule type" value="Genomic_DNA"/>
</dbReference>
<evidence type="ECO:0000313" key="1">
    <source>
        <dbReference type="EMBL" id="OAY25501.1"/>
    </source>
</evidence>
<organism evidence="1">
    <name type="scientific">Manihot esculenta</name>
    <name type="common">Cassava</name>
    <name type="synonym">Jatropha manihot</name>
    <dbReference type="NCBI Taxonomy" id="3983"/>
    <lineage>
        <taxon>Eukaryota</taxon>
        <taxon>Viridiplantae</taxon>
        <taxon>Streptophyta</taxon>
        <taxon>Embryophyta</taxon>
        <taxon>Tracheophyta</taxon>
        <taxon>Spermatophyta</taxon>
        <taxon>Magnoliopsida</taxon>
        <taxon>eudicotyledons</taxon>
        <taxon>Gunneridae</taxon>
        <taxon>Pentapetalae</taxon>
        <taxon>rosids</taxon>
        <taxon>fabids</taxon>
        <taxon>Malpighiales</taxon>
        <taxon>Euphorbiaceae</taxon>
        <taxon>Crotonoideae</taxon>
        <taxon>Manihoteae</taxon>
        <taxon>Manihot</taxon>
    </lineage>
</organism>